<evidence type="ECO:0000313" key="4">
    <source>
        <dbReference type="Proteomes" id="UP000017700"/>
    </source>
</evidence>
<dbReference type="EMBL" id="CP025084">
    <property type="protein sequence ID" value="AUH05469.1"/>
    <property type="molecule type" value="Genomic_DNA"/>
</dbReference>
<dbReference type="EMBL" id="CP025085">
    <property type="protein sequence ID" value="AUH01148.1"/>
    <property type="molecule type" value="Genomic_DNA"/>
</dbReference>
<evidence type="ECO:0000256" key="1">
    <source>
        <dbReference type="SAM" id="Phobius"/>
    </source>
</evidence>
<sequence length="286" mass="30871">MGSGWYEWPLVIFTVLGQCVAGGFIVMALVLLSRDMDVQRAQRINRMMFFLWVLMGVGFVASFLHLGSPLRAMNALNRLGSSSLSNEIAAGSLFLVLGGLYWLLSVVGKLPAVAGRIWLWVTLIAALVYMYAMIHVYDIDTVPTWYNSFTPVHFIMTAVIGGPLLGYLLLRSAGETNNLMRWLPLVSLLGLVASIAATLMQTAGLAEIHSSVQQASQLIPLYGDIQLGRLILLVAGLGCWIYPLSRGKTPALSGLIGAMVLVVGGELLGRVIFYGLHMTVGMAVAG</sequence>
<dbReference type="Proteomes" id="UP000233778">
    <property type="component" value="Chromosome"/>
</dbReference>
<accession>A0A2I5T998</accession>
<feature type="transmembrane region" description="Helical" evidence="1">
    <location>
        <begin position="251"/>
        <end position="273"/>
    </location>
</feature>
<dbReference type="RefSeq" id="WP_021015589.1">
    <property type="nucleotide sequence ID" value="NZ_CP025084.1"/>
</dbReference>
<feature type="transmembrane region" description="Helical" evidence="1">
    <location>
        <begin position="88"/>
        <end position="105"/>
    </location>
</feature>
<keyword evidence="4" id="KW-1185">Reference proteome</keyword>
<dbReference type="InterPro" id="IPR007059">
    <property type="entry name" value="DmsC"/>
</dbReference>
<dbReference type="GO" id="GO:0019645">
    <property type="term" value="P:anaerobic electron transport chain"/>
    <property type="evidence" value="ECO:0007669"/>
    <property type="project" value="InterPro"/>
</dbReference>
<dbReference type="KEGG" id="serq:CWC46_15790"/>
<feature type="transmembrane region" description="Helical" evidence="1">
    <location>
        <begin position="149"/>
        <end position="170"/>
    </location>
</feature>
<dbReference type="GO" id="GO:0005886">
    <property type="term" value="C:plasma membrane"/>
    <property type="evidence" value="ECO:0007669"/>
    <property type="project" value="TreeGrafter"/>
</dbReference>
<dbReference type="Pfam" id="PF04976">
    <property type="entry name" value="DmsC"/>
    <property type="match status" value="1"/>
</dbReference>
<dbReference type="GO" id="GO:0009389">
    <property type="term" value="F:dimethyl sulfoxide reductase activity"/>
    <property type="evidence" value="ECO:0007669"/>
    <property type="project" value="TreeGrafter"/>
</dbReference>
<reference evidence="3 4" key="1">
    <citation type="journal article" date="2013" name="Genome Announc.">
        <title>Draft genome sequence of Serratia sp. strain ATCC 39006, a model bacterium for analysis of the biosynthesis and regulation of prodigiosin, a carbapenem, and gas vesicles.</title>
        <authorList>
            <person name="Fineran P.C."/>
            <person name="Iglesias Cans M.C."/>
            <person name="Ramsay J.P."/>
            <person name="Wilf N.M."/>
            <person name="Cossyleon D."/>
            <person name="McNeil M.B."/>
            <person name="Williamson N.R."/>
            <person name="Monson R.E."/>
            <person name="Becher S.A."/>
            <person name="Stanton J.A."/>
            <person name="Brugger K."/>
            <person name="Brown S.D."/>
            <person name="Salmond G.P."/>
        </authorList>
    </citation>
    <scope>NUCLEOTIDE SEQUENCE [LARGE SCALE GENOMIC DNA]</scope>
    <source>
        <strain evidence="3">ATCC 39006</strain>
        <strain evidence="4">ATCC 39006 / SC 11482</strain>
    </source>
</reference>
<keyword evidence="1" id="KW-0472">Membrane</keyword>
<reference evidence="2 5" key="3">
    <citation type="submission" date="2017-11" db="EMBL/GenBank/DDBJ databases">
        <title>Complete genome sequence of Serratia sp. ATCC 39006 LacA.</title>
        <authorList>
            <person name="Hampton H.G."/>
            <person name="Jackson S.A."/>
            <person name="Jauregui R."/>
            <person name="Poulter G.T.M."/>
            <person name="Salmond G.P.C."/>
            <person name="Fineran P.C."/>
        </authorList>
    </citation>
    <scope>NUCLEOTIDE SEQUENCE [LARGE SCALE GENOMIC DNA]</scope>
    <source>
        <strain evidence="2 5">ATCC 39006</strain>
    </source>
</reference>
<reference evidence="3" key="4">
    <citation type="submission" date="2017-11" db="EMBL/GenBank/DDBJ databases">
        <title>Complete genome sequence of Serratia sp. ATCC 39006.</title>
        <authorList>
            <person name="Hampton H.G."/>
            <person name="Jackson S.A."/>
            <person name="Jauregui R."/>
            <person name="Poulter G.T.M."/>
            <person name="Salmond G.P.C."/>
            <person name="Fineran P.C."/>
        </authorList>
    </citation>
    <scope>NUCLEOTIDE SEQUENCE</scope>
    <source>
        <strain evidence="3">ATCC 39006</strain>
    </source>
</reference>
<evidence type="ECO:0000313" key="3">
    <source>
        <dbReference type="EMBL" id="AUH05469.1"/>
    </source>
</evidence>
<keyword evidence="1" id="KW-0812">Transmembrane</keyword>
<protein>
    <submittedName>
        <fullName evidence="3">Dimethylsulfoxide reductase</fullName>
    </submittedName>
</protein>
<proteinExistence type="predicted"/>
<feature type="transmembrane region" description="Helical" evidence="1">
    <location>
        <begin position="226"/>
        <end position="244"/>
    </location>
</feature>
<feature type="transmembrane region" description="Helical" evidence="1">
    <location>
        <begin position="12"/>
        <end position="32"/>
    </location>
</feature>
<name>A0A2I5T998_SERS3</name>
<dbReference type="Proteomes" id="UP000017700">
    <property type="component" value="Chromosome"/>
</dbReference>
<dbReference type="AlphaFoldDB" id="A0A2I5T998"/>
<feature type="transmembrane region" description="Helical" evidence="1">
    <location>
        <begin position="44"/>
        <end position="68"/>
    </location>
</feature>
<gene>
    <name evidence="2" type="ORF">CWC46_15790</name>
    <name evidence="3" type="ORF">Ser39006_015795</name>
</gene>
<dbReference type="PANTHER" id="PTHR38095:SF2">
    <property type="entry name" value="ANAEROBIC DIMETHYL SULFOXIDE REDUCTASE CHAIN C"/>
    <property type="match status" value="1"/>
</dbReference>
<dbReference type="STRING" id="104623.Ser39006_02324"/>
<reference evidence="3" key="2">
    <citation type="submission" date="2013-09" db="EMBL/GenBank/DDBJ databases">
        <authorList>
            <person name="Wang G."/>
            <person name="Yang Y."/>
            <person name="Su Y."/>
        </authorList>
    </citation>
    <scope>NUCLEOTIDE SEQUENCE</scope>
    <source>
        <strain evidence="3">ATCC 39006</strain>
    </source>
</reference>
<evidence type="ECO:0000313" key="5">
    <source>
        <dbReference type="Proteomes" id="UP000233778"/>
    </source>
</evidence>
<keyword evidence="1" id="KW-1133">Transmembrane helix</keyword>
<evidence type="ECO:0000313" key="2">
    <source>
        <dbReference type="EMBL" id="AUH01148.1"/>
    </source>
</evidence>
<dbReference type="PANTHER" id="PTHR38095">
    <property type="entry name" value="ANAEROBIC DIMETHYL SULFOXIDE REDUCTASE CHAIN YNFH"/>
    <property type="match status" value="1"/>
</dbReference>
<feature type="transmembrane region" description="Helical" evidence="1">
    <location>
        <begin position="182"/>
        <end position="206"/>
    </location>
</feature>
<organism evidence="3 4">
    <name type="scientific">Serratia sp. (strain ATCC 39006)</name>
    <name type="common">Prodigiosinella confusarubida</name>
    <dbReference type="NCBI Taxonomy" id="104623"/>
    <lineage>
        <taxon>Bacteria</taxon>
        <taxon>Pseudomonadati</taxon>
        <taxon>Pseudomonadota</taxon>
        <taxon>Gammaproteobacteria</taxon>
        <taxon>Enterobacterales</taxon>
        <taxon>Pectobacteriaceae</taxon>
        <taxon>Prodigiosinella</taxon>
    </lineage>
</organism>
<dbReference type="KEGG" id="sera:Ser39006_015795"/>
<feature type="transmembrane region" description="Helical" evidence="1">
    <location>
        <begin position="117"/>
        <end position="137"/>
    </location>
</feature>
<dbReference type="OrthoDB" id="4394845at2"/>
<dbReference type="GO" id="GO:0009390">
    <property type="term" value="C:dimethyl sulfoxide reductase complex"/>
    <property type="evidence" value="ECO:0007669"/>
    <property type="project" value="TreeGrafter"/>
</dbReference>